<evidence type="ECO:0000256" key="1">
    <source>
        <dbReference type="ARBA" id="ARBA00023054"/>
    </source>
</evidence>
<evidence type="ECO:0000256" key="2">
    <source>
        <dbReference type="SAM" id="MobiDB-lite"/>
    </source>
</evidence>
<keyword evidence="4" id="KW-1185">Reference proteome</keyword>
<feature type="compositionally biased region" description="Polar residues" evidence="2">
    <location>
        <begin position="1"/>
        <end position="13"/>
    </location>
</feature>
<dbReference type="OMA" id="FCHRRGM"/>
<proteinExistence type="predicted"/>
<protein>
    <submittedName>
        <fullName evidence="3">Uncharacterized protein</fullName>
    </submittedName>
</protein>
<accession>A0A3P8V6G1</accession>
<dbReference type="Ensembl" id="ENSCSET00000008071.1">
    <property type="protein sequence ID" value="ENSCSEP00000007985.1"/>
    <property type="gene ID" value="ENSCSEG00000005135.1"/>
</dbReference>
<dbReference type="PANTHER" id="PTHR16768:SF7">
    <property type="entry name" value="PROTEIN FAM107B-LIKE"/>
    <property type="match status" value="1"/>
</dbReference>
<dbReference type="Pfam" id="PF06625">
    <property type="entry name" value="DUF1151"/>
    <property type="match status" value="1"/>
</dbReference>
<reference evidence="3" key="3">
    <citation type="submission" date="2025-09" db="UniProtKB">
        <authorList>
            <consortium name="Ensembl"/>
        </authorList>
    </citation>
    <scope>IDENTIFICATION</scope>
</reference>
<dbReference type="InterPro" id="IPR009533">
    <property type="entry name" value="FAM107"/>
</dbReference>
<evidence type="ECO:0000313" key="3">
    <source>
        <dbReference type="Ensembl" id="ENSCSEP00000007985.1"/>
    </source>
</evidence>
<dbReference type="PANTHER" id="PTHR16768">
    <property type="entry name" value="DOWN REGULATED IN RENAL CARCINOMA 1/TU3A"/>
    <property type="match status" value="1"/>
</dbReference>
<dbReference type="GeneTree" id="ENSGT00390000011228"/>
<sequence length="125" mass="14872">MLRPQQVTQSQQQKDGDLTLLPNPVLASNQHRLLHQELLFCHRRGLLPRAKSELQRVMERKQREQHRQREMSLYPPSDLEIKLCLRQQRIQTSELEEQRRSESLQNAPEFVRVKGTLKHVGRFSE</sequence>
<dbReference type="AlphaFoldDB" id="A0A3P8V6G1"/>
<reference evidence="3" key="2">
    <citation type="submission" date="2025-08" db="UniProtKB">
        <authorList>
            <consortium name="Ensembl"/>
        </authorList>
    </citation>
    <scope>IDENTIFICATION</scope>
</reference>
<name>A0A3P8V6G1_CYNSE</name>
<dbReference type="InParanoid" id="A0A3P8V6G1"/>
<feature type="region of interest" description="Disordered" evidence="2">
    <location>
        <begin position="1"/>
        <end position="22"/>
    </location>
</feature>
<reference evidence="3 4" key="1">
    <citation type="journal article" date="2014" name="Nat. Genet.">
        <title>Whole-genome sequence of a flatfish provides insights into ZW sex chromosome evolution and adaptation to a benthic lifestyle.</title>
        <authorList>
            <person name="Chen S."/>
            <person name="Zhang G."/>
            <person name="Shao C."/>
            <person name="Huang Q."/>
            <person name="Liu G."/>
            <person name="Zhang P."/>
            <person name="Song W."/>
            <person name="An N."/>
            <person name="Chalopin D."/>
            <person name="Volff J.N."/>
            <person name="Hong Y."/>
            <person name="Li Q."/>
            <person name="Sha Z."/>
            <person name="Zhou H."/>
            <person name="Xie M."/>
            <person name="Yu Q."/>
            <person name="Liu Y."/>
            <person name="Xiang H."/>
            <person name="Wang N."/>
            <person name="Wu K."/>
            <person name="Yang C."/>
            <person name="Zhou Q."/>
            <person name="Liao X."/>
            <person name="Yang L."/>
            <person name="Hu Q."/>
            <person name="Zhang J."/>
            <person name="Meng L."/>
            <person name="Jin L."/>
            <person name="Tian Y."/>
            <person name="Lian J."/>
            <person name="Yang J."/>
            <person name="Miao G."/>
            <person name="Liu S."/>
            <person name="Liang Z."/>
            <person name="Yan F."/>
            <person name="Li Y."/>
            <person name="Sun B."/>
            <person name="Zhang H."/>
            <person name="Zhang J."/>
            <person name="Zhu Y."/>
            <person name="Du M."/>
            <person name="Zhao Y."/>
            <person name="Schartl M."/>
            <person name="Tang Q."/>
            <person name="Wang J."/>
        </authorList>
    </citation>
    <scope>NUCLEOTIDE SEQUENCE</scope>
</reference>
<keyword evidence="1" id="KW-0175">Coiled coil</keyword>
<organism evidence="3 4">
    <name type="scientific">Cynoglossus semilaevis</name>
    <name type="common">Tongue sole</name>
    <dbReference type="NCBI Taxonomy" id="244447"/>
    <lineage>
        <taxon>Eukaryota</taxon>
        <taxon>Metazoa</taxon>
        <taxon>Chordata</taxon>
        <taxon>Craniata</taxon>
        <taxon>Vertebrata</taxon>
        <taxon>Euteleostomi</taxon>
        <taxon>Actinopterygii</taxon>
        <taxon>Neopterygii</taxon>
        <taxon>Teleostei</taxon>
        <taxon>Neoteleostei</taxon>
        <taxon>Acanthomorphata</taxon>
        <taxon>Carangaria</taxon>
        <taxon>Pleuronectiformes</taxon>
        <taxon>Pleuronectoidei</taxon>
        <taxon>Cynoglossidae</taxon>
        <taxon>Cynoglossinae</taxon>
        <taxon>Cynoglossus</taxon>
    </lineage>
</organism>
<dbReference type="Proteomes" id="UP000265120">
    <property type="component" value="Chromosome 11"/>
</dbReference>
<evidence type="ECO:0000313" key="4">
    <source>
        <dbReference type="Proteomes" id="UP000265120"/>
    </source>
</evidence>